<dbReference type="InterPro" id="IPR000432">
    <property type="entry name" value="DNA_mismatch_repair_MutS_C"/>
</dbReference>
<dbReference type="PANTHER" id="PTHR48466">
    <property type="entry name" value="OS10G0509000 PROTEIN-RELATED"/>
    <property type="match status" value="1"/>
</dbReference>
<dbReference type="EMBL" id="JAYKOT010000003">
    <property type="protein sequence ID" value="MEB3429723.1"/>
    <property type="molecule type" value="Genomic_DNA"/>
</dbReference>
<keyword evidence="8" id="KW-0175">Coiled coil</keyword>
<organism evidence="10 11">
    <name type="scientific">Citroniella saccharovorans</name>
    <dbReference type="NCBI Taxonomy" id="2053367"/>
    <lineage>
        <taxon>Bacteria</taxon>
        <taxon>Bacillati</taxon>
        <taxon>Bacillota</taxon>
        <taxon>Tissierellia</taxon>
        <taxon>Tissierellales</taxon>
        <taxon>Peptoniphilaceae</taxon>
        <taxon>Citroniella</taxon>
    </lineage>
</organism>
<dbReference type="GO" id="GO:0006298">
    <property type="term" value="P:mismatch repair"/>
    <property type="evidence" value="ECO:0007669"/>
    <property type="project" value="InterPro"/>
</dbReference>
<dbReference type="GO" id="GO:0004519">
    <property type="term" value="F:endonuclease activity"/>
    <property type="evidence" value="ECO:0007669"/>
    <property type="project" value="UniProtKB-UniRule"/>
</dbReference>
<evidence type="ECO:0000256" key="1">
    <source>
        <dbReference type="ARBA" id="ARBA00022730"/>
    </source>
</evidence>
<dbReference type="GO" id="GO:0030983">
    <property type="term" value="F:mismatched DNA binding"/>
    <property type="evidence" value="ECO:0007669"/>
    <property type="project" value="InterPro"/>
</dbReference>
<dbReference type="PIRSF" id="PIRSF005814">
    <property type="entry name" value="MutS_YshD"/>
    <property type="match status" value="1"/>
</dbReference>
<keyword evidence="3 7" id="KW-0378">Hydrolase</keyword>
<comment type="subunit">
    <text evidence="7">Homodimer. Binds to stalled ribosomes, contacting rRNA.</text>
</comment>
<evidence type="ECO:0000256" key="7">
    <source>
        <dbReference type="HAMAP-Rule" id="MF_00092"/>
    </source>
</evidence>
<comment type="caution">
    <text evidence="10">The sequence shown here is derived from an EMBL/GenBank/DDBJ whole genome shotgun (WGS) entry which is preliminary data.</text>
</comment>
<proteinExistence type="inferred from homology"/>
<keyword evidence="11" id="KW-1185">Reference proteome</keyword>
<accession>A0AAW9MVC3</accession>
<keyword evidence="1 7" id="KW-0699">rRNA-binding</keyword>
<dbReference type="GO" id="GO:0005524">
    <property type="term" value="F:ATP binding"/>
    <property type="evidence" value="ECO:0007669"/>
    <property type="project" value="UniProtKB-UniRule"/>
</dbReference>
<reference evidence="10 11" key="1">
    <citation type="submission" date="2024-01" db="EMBL/GenBank/DDBJ databases">
        <title>Complete genome sequence of Citroniella saccharovorans strain M6.X9, isolated from human fecal sample.</title>
        <authorList>
            <person name="Cheng G."/>
            <person name="Westerholm M."/>
            <person name="Schnurer A."/>
        </authorList>
    </citation>
    <scope>NUCLEOTIDE SEQUENCE [LARGE SCALE GENOMIC DNA]</scope>
    <source>
        <strain evidence="10 11">DSM 29873</strain>
    </source>
</reference>
<evidence type="ECO:0000256" key="5">
    <source>
        <dbReference type="ARBA" id="ARBA00022884"/>
    </source>
</evidence>
<keyword evidence="6 7" id="KW-0238">DNA-binding</keyword>
<dbReference type="SMART" id="SM00534">
    <property type="entry name" value="MUTSac"/>
    <property type="match status" value="1"/>
</dbReference>
<dbReference type="SUPFAM" id="SSF160443">
    <property type="entry name" value="SMR domain-like"/>
    <property type="match status" value="1"/>
</dbReference>
<dbReference type="CDD" id="cd03280">
    <property type="entry name" value="ABC_MutS2"/>
    <property type="match status" value="1"/>
</dbReference>
<dbReference type="GO" id="GO:0045910">
    <property type="term" value="P:negative regulation of DNA recombination"/>
    <property type="evidence" value="ECO:0007669"/>
    <property type="project" value="InterPro"/>
</dbReference>
<dbReference type="InterPro" id="IPR045076">
    <property type="entry name" value="MutS"/>
</dbReference>
<dbReference type="SMART" id="SM00533">
    <property type="entry name" value="MUTSd"/>
    <property type="match status" value="1"/>
</dbReference>
<dbReference type="InterPro" id="IPR046893">
    <property type="entry name" value="MSSS"/>
</dbReference>
<dbReference type="GO" id="GO:0019843">
    <property type="term" value="F:rRNA binding"/>
    <property type="evidence" value="ECO:0007669"/>
    <property type="project" value="UniProtKB-UniRule"/>
</dbReference>
<evidence type="ECO:0000259" key="9">
    <source>
        <dbReference type="PROSITE" id="PS50828"/>
    </source>
</evidence>
<comment type="function">
    <text evidence="7">Endonuclease that is involved in the suppression of homologous recombination and thus may have a key role in the control of bacterial genetic diversity.</text>
</comment>
<keyword evidence="2 7" id="KW-0547">Nucleotide-binding</keyword>
<dbReference type="Pfam" id="PF20297">
    <property type="entry name" value="MSSS"/>
    <property type="match status" value="1"/>
</dbReference>
<evidence type="ECO:0000313" key="11">
    <source>
        <dbReference type="Proteomes" id="UP001357733"/>
    </source>
</evidence>
<dbReference type="SMART" id="SM00463">
    <property type="entry name" value="SMR"/>
    <property type="match status" value="1"/>
</dbReference>
<dbReference type="Pfam" id="PF00488">
    <property type="entry name" value="MutS_V"/>
    <property type="match status" value="1"/>
</dbReference>
<dbReference type="AlphaFoldDB" id="A0AAW9MVC3"/>
<dbReference type="Gene3D" id="3.40.50.300">
    <property type="entry name" value="P-loop containing nucleotide triphosphate hydrolases"/>
    <property type="match status" value="1"/>
</dbReference>
<dbReference type="RefSeq" id="WP_324619894.1">
    <property type="nucleotide sequence ID" value="NZ_JAYKOT010000003.1"/>
</dbReference>
<name>A0AAW9MVC3_9FIRM</name>
<gene>
    <name evidence="7" type="primary">mutS2</name>
    <name evidence="7" type="synonym">rqcU</name>
    <name evidence="10" type="ORF">VLK81_06825</name>
</gene>
<dbReference type="PROSITE" id="PS50828">
    <property type="entry name" value="SMR"/>
    <property type="match status" value="1"/>
</dbReference>
<keyword evidence="5 7" id="KW-0694">RNA-binding</keyword>
<dbReference type="GO" id="GO:0043023">
    <property type="term" value="F:ribosomal large subunit binding"/>
    <property type="evidence" value="ECO:0007669"/>
    <property type="project" value="UniProtKB-UniRule"/>
</dbReference>
<evidence type="ECO:0000256" key="3">
    <source>
        <dbReference type="ARBA" id="ARBA00022801"/>
    </source>
</evidence>
<dbReference type="PANTHER" id="PTHR48466:SF2">
    <property type="entry name" value="OS10G0509000 PROTEIN"/>
    <property type="match status" value="1"/>
</dbReference>
<comment type="similarity">
    <text evidence="7">Belongs to the DNA mismatch repair MutS family. MutS2 subfamily.</text>
</comment>
<dbReference type="Proteomes" id="UP001357733">
    <property type="component" value="Unassembled WGS sequence"/>
</dbReference>
<keyword evidence="4 7" id="KW-0067">ATP-binding</keyword>
<dbReference type="EC" id="3.6.4.-" evidence="7"/>
<dbReference type="InterPro" id="IPR005747">
    <property type="entry name" value="MutS2"/>
</dbReference>
<dbReference type="InterPro" id="IPR036063">
    <property type="entry name" value="Smr_dom_sf"/>
</dbReference>
<sequence length="787" mass="88988">MNKRSEKILELNKIIDNLESFADSNLAKEKIRDYEIKTSLEEVSILQEETSTALNLLEKINDIRFYGVYEVSESLSFAKKGGVLTPHSILEIDSLLRCSRELKNLVRGVEADDMIVNSFNSLFTFRNIEDEINRIIISDDEIADNASRELYKIRLDLKNKNDSIKQKINSIINKEKDSSLQDSLVTMRDGRYVLPVKSEYKAKFKGIIHDRSSSGSTFFIEPEVIVNLNNEITLLKIEETKEINRILKALSSEIAAYSREIIYNETTLINLDIIFARAKMAKFYSYTKPILNDENIIHLKNAKHPLLDIKNVVPITIYNGENFTTLVITGPNTGGKTVSLKTVGLITMMAQLGLFIPCDEGSKVAIFEEVYADIGDEQSIEQSLSTFSSHMTNIVKILEKADYKSLTLFDELGAGTDPTEGAALAMAILDKLRDRRVITFATTHYSQLKVYGLTTKGVKNASVEFDLNTLSPTYKLSIGVPGKSNAFEISKRLGLDVEVIEYARDLISKENIDFENVLEEIEKNKIQTREFKLEAEKSNREIETLKRRLKIEIEKQEKKEKEIIDKAKKEANSIIKEALEEAREALNEINQIKTKDTFSKDEVRRANELKDRLSNKDRETSTDNYDFLNIMAEDNSPIELGDTVKILSLDQEGTVVEGPDNKGSILVEVGILKISSNINAVVKTKSREEIESRVNIKNIIKAKKSDFSSTELDIRGLNIEEAMIEIDKFLDNLYIQGVTDARIIHGKGTGQLRKGVNDYLKKHKLIKSKKFADFNAGGDGVTEIKLK</sequence>
<evidence type="ECO:0000313" key="10">
    <source>
        <dbReference type="EMBL" id="MEB3429723.1"/>
    </source>
</evidence>
<dbReference type="EC" id="3.1.-.-" evidence="7"/>
<evidence type="ECO:0000256" key="6">
    <source>
        <dbReference type="ARBA" id="ARBA00023125"/>
    </source>
</evidence>
<keyword evidence="7 10" id="KW-0255">Endonuclease</keyword>
<feature type="binding site" evidence="7">
    <location>
        <begin position="330"/>
        <end position="337"/>
    </location>
    <ligand>
        <name>ATP</name>
        <dbReference type="ChEBI" id="CHEBI:30616"/>
    </ligand>
</feature>
<comment type="function">
    <text evidence="7">Acts as a ribosome collision sensor, splitting the ribosome into its 2 subunits. Detects stalled/collided 70S ribosomes which it binds and splits by an ATP-hydrolysis driven conformational change. Acts upstream of the ribosome quality control system (RQC), a ribosome-associated complex that mediates the extraction of incompletely synthesized nascent chains from stalled ribosomes and their subsequent degradation. Probably generates substrates for RQC.</text>
</comment>
<feature type="coiled-coil region" evidence="8">
    <location>
        <begin position="528"/>
        <end position="596"/>
    </location>
</feature>
<dbReference type="Gene3D" id="3.30.1370.110">
    <property type="match status" value="1"/>
</dbReference>
<dbReference type="SUPFAM" id="SSF48334">
    <property type="entry name" value="DNA repair protein MutS, domain III"/>
    <property type="match status" value="1"/>
</dbReference>
<keyword evidence="7" id="KW-0540">Nuclease</keyword>
<dbReference type="HAMAP" id="MF_00092">
    <property type="entry name" value="MutS2"/>
    <property type="match status" value="1"/>
</dbReference>
<dbReference type="PROSITE" id="PS00486">
    <property type="entry name" value="DNA_MISMATCH_REPAIR_2"/>
    <property type="match status" value="1"/>
</dbReference>
<dbReference type="FunFam" id="3.40.50.300:FF:000830">
    <property type="entry name" value="Endonuclease MutS2"/>
    <property type="match status" value="1"/>
</dbReference>
<protein>
    <recommendedName>
        <fullName evidence="7">Endonuclease MutS2</fullName>
        <ecNumber evidence="7">3.1.-.-</ecNumber>
    </recommendedName>
    <alternativeName>
        <fullName evidence="7">Ribosome-associated protein quality control-upstream factor</fullName>
        <shortName evidence="7">RQC-upstream factor</shortName>
        <shortName evidence="7">RqcU</shortName>
        <ecNumber evidence="7">3.6.4.-</ecNumber>
    </alternativeName>
</protein>
<dbReference type="InterPro" id="IPR027417">
    <property type="entry name" value="P-loop_NTPase"/>
</dbReference>
<dbReference type="Pfam" id="PF01713">
    <property type="entry name" value="Smr"/>
    <property type="match status" value="1"/>
</dbReference>
<dbReference type="SUPFAM" id="SSF52540">
    <property type="entry name" value="P-loop containing nucleoside triphosphate hydrolases"/>
    <property type="match status" value="1"/>
</dbReference>
<dbReference type="InterPro" id="IPR007696">
    <property type="entry name" value="DNA_mismatch_repair_MutS_core"/>
</dbReference>
<feature type="domain" description="Smr" evidence="9">
    <location>
        <begin position="712"/>
        <end position="787"/>
    </location>
</feature>
<dbReference type="InterPro" id="IPR036187">
    <property type="entry name" value="DNA_mismatch_repair_MutS_sf"/>
</dbReference>
<dbReference type="InterPro" id="IPR002625">
    <property type="entry name" value="Smr_dom"/>
</dbReference>
<evidence type="ECO:0000256" key="4">
    <source>
        <dbReference type="ARBA" id="ARBA00022840"/>
    </source>
</evidence>
<dbReference type="GO" id="GO:0016887">
    <property type="term" value="F:ATP hydrolysis activity"/>
    <property type="evidence" value="ECO:0007669"/>
    <property type="project" value="InterPro"/>
</dbReference>
<evidence type="ECO:0000256" key="2">
    <source>
        <dbReference type="ARBA" id="ARBA00022741"/>
    </source>
</evidence>
<dbReference type="GO" id="GO:0072344">
    <property type="term" value="P:rescue of stalled ribosome"/>
    <property type="evidence" value="ECO:0007669"/>
    <property type="project" value="UniProtKB-UniRule"/>
</dbReference>
<evidence type="ECO:0000256" key="8">
    <source>
        <dbReference type="SAM" id="Coils"/>
    </source>
</evidence>
<dbReference type="GO" id="GO:0140664">
    <property type="term" value="F:ATP-dependent DNA damage sensor activity"/>
    <property type="evidence" value="ECO:0007669"/>
    <property type="project" value="InterPro"/>
</dbReference>
<dbReference type="NCBIfam" id="TIGR01069">
    <property type="entry name" value="mutS2"/>
    <property type="match status" value="1"/>
</dbReference>